<gene>
    <name evidence="1" type="ORF">N656DRAFT_800623</name>
</gene>
<dbReference type="PANTHER" id="PTHR10039:SF15">
    <property type="entry name" value="NACHT DOMAIN-CONTAINING PROTEIN"/>
    <property type="match status" value="1"/>
</dbReference>
<proteinExistence type="predicted"/>
<evidence type="ECO:0000313" key="1">
    <source>
        <dbReference type="EMBL" id="KAK4109710.1"/>
    </source>
</evidence>
<keyword evidence="2" id="KW-1185">Reference proteome</keyword>
<organism evidence="1 2">
    <name type="scientific">Canariomyces notabilis</name>
    <dbReference type="NCBI Taxonomy" id="2074819"/>
    <lineage>
        <taxon>Eukaryota</taxon>
        <taxon>Fungi</taxon>
        <taxon>Dikarya</taxon>
        <taxon>Ascomycota</taxon>
        <taxon>Pezizomycotina</taxon>
        <taxon>Sordariomycetes</taxon>
        <taxon>Sordariomycetidae</taxon>
        <taxon>Sordariales</taxon>
        <taxon>Chaetomiaceae</taxon>
        <taxon>Canariomyces</taxon>
    </lineage>
</organism>
<name>A0AAN6QGB1_9PEZI</name>
<dbReference type="AlphaFoldDB" id="A0AAN6QGB1"/>
<evidence type="ECO:0000313" key="2">
    <source>
        <dbReference type="Proteomes" id="UP001302812"/>
    </source>
</evidence>
<reference evidence="1" key="1">
    <citation type="journal article" date="2023" name="Mol. Phylogenet. Evol.">
        <title>Genome-scale phylogeny and comparative genomics of the fungal order Sordariales.</title>
        <authorList>
            <person name="Hensen N."/>
            <person name="Bonometti L."/>
            <person name="Westerberg I."/>
            <person name="Brannstrom I.O."/>
            <person name="Guillou S."/>
            <person name="Cros-Aarteil S."/>
            <person name="Calhoun S."/>
            <person name="Haridas S."/>
            <person name="Kuo A."/>
            <person name="Mondo S."/>
            <person name="Pangilinan J."/>
            <person name="Riley R."/>
            <person name="LaButti K."/>
            <person name="Andreopoulos B."/>
            <person name="Lipzen A."/>
            <person name="Chen C."/>
            <person name="Yan M."/>
            <person name="Daum C."/>
            <person name="Ng V."/>
            <person name="Clum A."/>
            <person name="Steindorff A."/>
            <person name="Ohm R.A."/>
            <person name="Martin F."/>
            <person name="Silar P."/>
            <person name="Natvig D.O."/>
            <person name="Lalanne C."/>
            <person name="Gautier V."/>
            <person name="Ament-Velasquez S.L."/>
            <person name="Kruys A."/>
            <person name="Hutchinson M.I."/>
            <person name="Powell A.J."/>
            <person name="Barry K."/>
            <person name="Miller A.N."/>
            <person name="Grigoriev I.V."/>
            <person name="Debuchy R."/>
            <person name="Gladieux P."/>
            <person name="Hiltunen Thoren M."/>
            <person name="Johannesson H."/>
        </authorList>
    </citation>
    <scope>NUCLEOTIDE SEQUENCE</scope>
    <source>
        <strain evidence="1">CBS 508.74</strain>
    </source>
</reference>
<protein>
    <submittedName>
        <fullName evidence="1">Uncharacterized protein</fullName>
    </submittedName>
</protein>
<sequence>MLLSSLKDLAKLKNGRTWVFTTSRPHAQDIHREFDDPSIITRVDISAREADVAMFVKQQLENDDDLLELIAADGEPGYGPSLLDRIICSTARQASGMFLLAALQVEHIRASASIRDVNDALTSMPTGLSDMPLTVDELGHALVAEEAGEATPLPRQLDATALVKDKFIVNVCAGLVAVEPMSKRVRLVHATAMEYLDQLGDRHFALAEERITRACLAYLSFDEFANGPSPSDDSMERRLENFPFLQYAAKWWGWHLQKTRSLHLQEMALMLLKNHRSSISISQASHLPSFRFHNYSQLYPKNVNALHVAAQFGLDEFAKSVLADGNADLDSEDSFG</sequence>
<accession>A0AAN6QGB1</accession>
<dbReference type="GeneID" id="89942155"/>
<dbReference type="PANTHER" id="PTHR10039">
    <property type="entry name" value="AMELOGENIN"/>
    <property type="match status" value="1"/>
</dbReference>
<dbReference type="RefSeq" id="XP_064667280.1">
    <property type="nucleotide sequence ID" value="XM_064818030.1"/>
</dbReference>
<reference evidence="1" key="2">
    <citation type="submission" date="2023-05" db="EMBL/GenBank/DDBJ databases">
        <authorList>
            <consortium name="Lawrence Berkeley National Laboratory"/>
            <person name="Steindorff A."/>
            <person name="Hensen N."/>
            <person name="Bonometti L."/>
            <person name="Westerberg I."/>
            <person name="Brannstrom I.O."/>
            <person name="Guillou S."/>
            <person name="Cros-Aarteil S."/>
            <person name="Calhoun S."/>
            <person name="Haridas S."/>
            <person name="Kuo A."/>
            <person name="Mondo S."/>
            <person name="Pangilinan J."/>
            <person name="Riley R."/>
            <person name="Labutti K."/>
            <person name="Andreopoulos B."/>
            <person name="Lipzen A."/>
            <person name="Chen C."/>
            <person name="Yanf M."/>
            <person name="Daum C."/>
            <person name="Ng V."/>
            <person name="Clum A."/>
            <person name="Ohm R."/>
            <person name="Martin F."/>
            <person name="Silar P."/>
            <person name="Natvig D."/>
            <person name="Lalanne C."/>
            <person name="Gautier V."/>
            <person name="Ament-Velasquez S.L."/>
            <person name="Kruys A."/>
            <person name="Hutchinson M.I."/>
            <person name="Powell A.J."/>
            <person name="Barry K."/>
            <person name="Miller A.N."/>
            <person name="Grigoriev I.V."/>
            <person name="Debuchy R."/>
            <person name="Gladieux P."/>
            <person name="Thoren M.H."/>
            <person name="Johannesson H."/>
        </authorList>
    </citation>
    <scope>NUCLEOTIDE SEQUENCE</scope>
    <source>
        <strain evidence="1">CBS 508.74</strain>
    </source>
</reference>
<comment type="caution">
    <text evidence="1">The sequence shown here is derived from an EMBL/GenBank/DDBJ whole genome shotgun (WGS) entry which is preliminary data.</text>
</comment>
<dbReference type="Proteomes" id="UP001302812">
    <property type="component" value="Unassembled WGS sequence"/>
</dbReference>
<dbReference type="EMBL" id="MU853354">
    <property type="protein sequence ID" value="KAK4109710.1"/>
    <property type="molecule type" value="Genomic_DNA"/>
</dbReference>